<keyword evidence="7" id="KW-0732">Signal</keyword>
<keyword evidence="5 6" id="KW-0413">Isomerase</keyword>
<name>A0A923M796_9BURK</name>
<comment type="catalytic activity">
    <reaction evidence="1">
        <text>[protein]-peptidylproline (omega=180) = [protein]-peptidylproline (omega=0)</text>
        <dbReference type="Rhea" id="RHEA:16237"/>
        <dbReference type="Rhea" id="RHEA-COMP:10747"/>
        <dbReference type="Rhea" id="RHEA-COMP:10748"/>
        <dbReference type="ChEBI" id="CHEBI:83833"/>
        <dbReference type="ChEBI" id="CHEBI:83834"/>
        <dbReference type="EC" id="5.2.1.8"/>
    </reaction>
</comment>
<gene>
    <name evidence="9" type="ORF">H8R02_06150</name>
</gene>
<dbReference type="Gene3D" id="3.10.50.40">
    <property type="match status" value="1"/>
</dbReference>
<keyword evidence="4 6" id="KW-0697">Rotamase</keyword>
<evidence type="ECO:0000256" key="2">
    <source>
        <dbReference type="ARBA" id="ARBA00007656"/>
    </source>
</evidence>
<evidence type="ECO:0000313" key="9">
    <source>
        <dbReference type="EMBL" id="MBC5764024.1"/>
    </source>
</evidence>
<dbReference type="PROSITE" id="PS01096">
    <property type="entry name" value="PPIC_PPIASE_1"/>
    <property type="match status" value="1"/>
</dbReference>
<dbReference type="EMBL" id="JACORU010000001">
    <property type="protein sequence ID" value="MBC5764024.1"/>
    <property type="molecule type" value="Genomic_DNA"/>
</dbReference>
<dbReference type="Pfam" id="PF00639">
    <property type="entry name" value="Rotamase"/>
    <property type="match status" value="1"/>
</dbReference>
<evidence type="ECO:0000256" key="5">
    <source>
        <dbReference type="ARBA" id="ARBA00023235"/>
    </source>
</evidence>
<evidence type="ECO:0000256" key="7">
    <source>
        <dbReference type="SAM" id="SignalP"/>
    </source>
</evidence>
<evidence type="ECO:0000256" key="6">
    <source>
        <dbReference type="PROSITE-ProRule" id="PRU00278"/>
    </source>
</evidence>
<evidence type="ECO:0000313" key="10">
    <source>
        <dbReference type="Proteomes" id="UP000596827"/>
    </source>
</evidence>
<dbReference type="PANTHER" id="PTHR47245">
    <property type="entry name" value="PEPTIDYLPROLYL ISOMERASE"/>
    <property type="match status" value="1"/>
</dbReference>
<feature type="signal peptide" evidence="7">
    <location>
        <begin position="1"/>
        <end position="19"/>
    </location>
</feature>
<dbReference type="RefSeq" id="WP_187080430.1">
    <property type="nucleotide sequence ID" value="NZ_JACORU010000001.1"/>
</dbReference>
<dbReference type="Gene3D" id="1.10.4030.10">
    <property type="entry name" value="Porin chaperone SurA, peptide-binding domain"/>
    <property type="match status" value="1"/>
</dbReference>
<dbReference type="GO" id="GO:0003755">
    <property type="term" value="F:peptidyl-prolyl cis-trans isomerase activity"/>
    <property type="evidence" value="ECO:0007669"/>
    <property type="project" value="UniProtKB-KW"/>
</dbReference>
<accession>A0A923M796</accession>
<evidence type="ECO:0000256" key="3">
    <source>
        <dbReference type="ARBA" id="ARBA00013194"/>
    </source>
</evidence>
<comment type="similarity">
    <text evidence="2">Belongs to the PpiC/parvulin rotamase family.</text>
</comment>
<dbReference type="PROSITE" id="PS50198">
    <property type="entry name" value="PPIC_PPIASE_2"/>
    <property type="match status" value="1"/>
</dbReference>
<sequence length="313" mass="34392">MILRSIAFAAALACGAALAANDAPFAKVGDVVITQQDYEAAFAQAARSKFYHGKPPEGAVAALQREVAQDLVDAVLLSKEAKKRGIKPDTASVKKTIDAYEARYKDSAQWKQNRARLLPGIQAKLERDSVVEQLTKQVRQVGEPTARQLEQYWETHKDKFTSPEQLHVAMILLKVDPSSPQSKWDAAKSEGAAIHKRLKSGADFAQLAQLHSGDGSSQKGGDLGYVHHGMLPEAAQGVVDKMKPGDLSEPVVLLEGVALFKLQGRKPPQLNPLDSVRQRAQDLWMRERGDEAWNALLAKLRRETPSKIDESKF</sequence>
<dbReference type="PANTHER" id="PTHR47245:SF2">
    <property type="entry name" value="PEPTIDYL-PROLYL CIS-TRANS ISOMERASE HP_0175-RELATED"/>
    <property type="match status" value="1"/>
</dbReference>
<evidence type="ECO:0000256" key="4">
    <source>
        <dbReference type="ARBA" id="ARBA00023110"/>
    </source>
</evidence>
<dbReference type="Pfam" id="PF13624">
    <property type="entry name" value="SurA_N_3"/>
    <property type="match status" value="1"/>
</dbReference>
<evidence type="ECO:0000256" key="1">
    <source>
        <dbReference type="ARBA" id="ARBA00000971"/>
    </source>
</evidence>
<evidence type="ECO:0000259" key="8">
    <source>
        <dbReference type="PROSITE" id="PS50198"/>
    </source>
</evidence>
<comment type="caution">
    <text evidence="9">The sequence shown here is derived from an EMBL/GenBank/DDBJ whole genome shotgun (WGS) entry which is preliminary data.</text>
</comment>
<dbReference type="InterPro" id="IPR050245">
    <property type="entry name" value="PrsA_foldase"/>
</dbReference>
<dbReference type="EC" id="5.2.1.8" evidence="3"/>
<dbReference type="InterPro" id="IPR023058">
    <property type="entry name" value="PPIase_PpiC_CS"/>
</dbReference>
<dbReference type="SUPFAM" id="SSF109998">
    <property type="entry name" value="Triger factor/SurA peptide-binding domain-like"/>
    <property type="match status" value="1"/>
</dbReference>
<feature type="domain" description="PpiC" evidence="8">
    <location>
        <begin position="163"/>
        <end position="264"/>
    </location>
</feature>
<reference evidence="9" key="1">
    <citation type="submission" date="2020-08" db="EMBL/GenBank/DDBJ databases">
        <title>Ramlibacter sp. GTP1 16S ribosomal RNA gene genome sequencing and assembly.</title>
        <authorList>
            <person name="Kang M."/>
        </authorList>
    </citation>
    <scope>NUCLEOTIDE SEQUENCE</scope>
    <source>
        <strain evidence="9">GTP1</strain>
    </source>
</reference>
<proteinExistence type="inferred from homology"/>
<dbReference type="AlphaFoldDB" id="A0A923M796"/>
<dbReference type="Proteomes" id="UP000596827">
    <property type="component" value="Unassembled WGS sequence"/>
</dbReference>
<feature type="chain" id="PRO_5037732952" description="peptidylprolyl isomerase" evidence="7">
    <location>
        <begin position="20"/>
        <end position="313"/>
    </location>
</feature>
<dbReference type="SUPFAM" id="SSF54534">
    <property type="entry name" value="FKBP-like"/>
    <property type="match status" value="1"/>
</dbReference>
<dbReference type="InterPro" id="IPR000297">
    <property type="entry name" value="PPIase_PpiC"/>
</dbReference>
<dbReference type="InterPro" id="IPR046357">
    <property type="entry name" value="PPIase_dom_sf"/>
</dbReference>
<protein>
    <recommendedName>
        <fullName evidence="3">peptidylprolyl isomerase</fullName>
        <ecNumber evidence="3">5.2.1.8</ecNumber>
    </recommendedName>
</protein>
<organism evidence="9 10">
    <name type="scientific">Ramlibacter albus</name>
    <dbReference type="NCBI Taxonomy" id="2079448"/>
    <lineage>
        <taxon>Bacteria</taxon>
        <taxon>Pseudomonadati</taxon>
        <taxon>Pseudomonadota</taxon>
        <taxon>Betaproteobacteria</taxon>
        <taxon>Burkholderiales</taxon>
        <taxon>Comamonadaceae</taxon>
        <taxon>Ramlibacter</taxon>
    </lineage>
</organism>
<dbReference type="InterPro" id="IPR027304">
    <property type="entry name" value="Trigger_fact/SurA_dom_sf"/>
</dbReference>
<keyword evidence="10" id="KW-1185">Reference proteome</keyword>